<feature type="region of interest" description="Disordered" evidence="1">
    <location>
        <begin position="1"/>
        <end position="39"/>
    </location>
</feature>
<proteinExistence type="predicted"/>
<dbReference type="EMBL" id="JBHDLJ010000019">
    <property type="protein sequence ID" value="MFB0836193.1"/>
    <property type="molecule type" value="Genomic_DNA"/>
</dbReference>
<protein>
    <submittedName>
        <fullName evidence="4">DUF4190 domain-containing protein</fullName>
    </submittedName>
</protein>
<comment type="caution">
    <text evidence="4">The sequence shown here is derived from an EMBL/GenBank/DDBJ whole genome shotgun (WGS) entry which is preliminary data.</text>
</comment>
<evidence type="ECO:0000259" key="3">
    <source>
        <dbReference type="Pfam" id="PF13828"/>
    </source>
</evidence>
<keyword evidence="2" id="KW-0472">Membrane</keyword>
<evidence type="ECO:0000256" key="2">
    <source>
        <dbReference type="SAM" id="Phobius"/>
    </source>
</evidence>
<feature type="transmembrane region" description="Helical" evidence="2">
    <location>
        <begin position="101"/>
        <end position="128"/>
    </location>
</feature>
<evidence type="ECO:0000313" key="4">
    <source>
        <dbReference type="EMBL" id="MFB0836193.1"/>
    </source>
</evidence>
<feature type="domain" description="DUF4190" evidence="3">
    <location>
        <begin position="60"/>
        <end position="120"/>
    </location>
</feature>
<dbReference type="RefSeq" id="WP_373973368.1">
    <property type="nucleotide sequence ID" value="NZ_JBHDLJ010000019.1"/>
</dbReference>
<dbReference type="InterPro" id="IPR025241">
    <property type="entry name" value="DUF4190"/>
</dbReference>
<dbReference type="Pfam" id="PF13828">
    <property type="entry name" value="DUF4190"/>
    <property type="match status" value="1"/>
</dbReference>
<accession>A0ABV4UR97</accession>
<feature type="compositionally biased region" description="Basic and acidic residues" evidence="1">
    <location>
        <begin position="1"/>
        <end position="14"/>
    </location>
</feature>
<keyword evidence="5" id="KW-1185">Reference proteome</keyword>
<sequence length="140" mass="14321">MGSEQDRPFNDPKHPSWSTVPGPEPTNPPAGYPAVGHPAAGHPAPGYPAAGYPAAPPKTLSIVALVFGVVAVATGGFLLVPQLGAVVLGHIALRREPEGRAMAIAGLVMGYLVIGLWLLFILVVGLFLGGIASTNWNAAN</sequence>
<dbReference type="Proteomes" id="UP001575652">
    <property type="component" value="Unassembled WGS sequence"/>
</dbReference>
<evidence type="ECO:0000313" key="5">
    <source>
        <dbReference type="Proteomes" id="UP001575652"/>
    </source>
</evidence>
<feature type="compositionally biased region" description="Pro residues" evidence="1">
    <location>
        <begin position="22"/>
        <end position="31"/>
    </location>
</feature>
<keyword evidence="2" id="KW-0812">Transmembrane</keyword>
<organism evidence="4 5">
    <name type="scientific">Arthrobacter halodurans</name>
    <dbReference type="NCBI Taxonomy" id="516699"/>
    <lineage>
        <taxon>Bacteria</taxon>
        <taxon>Bacillati</taxon>
        <taxon>Actinomycetota</taxon>
        <taxon>Actinomycetes</taxon>
        <taxon>Micrococcales</taxon>
        <taxon>Micrococcaceae</taxon>
        <taxon>Arthrobacter</taxon>
    </lineage>
</organism>
<keyword evidence="2" id="KW-1133">Transmembrane helix</keyword>
<name>A0ABV4UR97_9MICC</name>
<feature type="transmembrane region" description="Helical" evidence="2">
    <location>
        <begin position="62"/>
        <end position="89"/>
    </location>
</feature>
<reference evidence="4 5" key="1">
    <citation type="submission" date="2024-09" db="EMBL/GenBank/DDBJ databases">
        <authorList>
            <person name="Salinas-Garcia M.A."/>
            <person name="Prieme A."/>
        </authorList>
    </citation>
    <scope>NUCLEOTIDE SEQUENCE [LARGE SCALE GENOMIC DNA]</scope>
    <source>
        <strain evidence="4 5">DSM 21081</strain>
    </source>
</reference>
<evidence type="ECO:0000256" key="1">
    <source>
        <dbReference type="SAM" id="MobiDB-lite"/>
    </source>
</evidence>
<gene>
    <name evidence="4" type="ORF">ACETWP_16510</name>
</gene>